<dbReference type="Pfam" id="PF03151">
    <property type="entry name" value="TPT"/>
    <property type="match status" value="1"/>
</dbReference>
<evidence type="ECO:0000313" key="7">
    <source>
        <dbReference type="EMBL" id="KFM78947.1"/>
    </source>
</evidence>
<protein>
    <submittedName>
        <fullName evidence="7">Solute carrier family 35 member E2</fullName>
    </submittedName>
</protein>
<keyword evidence="4 5" id="KW-0472">Membrane</keyword>
<evidence type="ECO:0000256" key="1">
    <source>
        <dbReference type="ARBA" id="ARBA00004141"/>
    </source>
</evidence>
<feature type="transmembrane region" description="Helical" evidence="5">
    <location>
        <begin position="60"/>
        <end position="77"/>
    </location>
</feature>
<dbReference type="InterPro" id="IPR050186">
    <property type="entry name" value="TPT_transporter"/>
</dbReference>
<dbReference type="InterPro" id="IPR004853">
    <property type="entry name" value="Sugar_P_trans_dom"/>
</dbReference>
<dbReference type="InterPro" id="IPR037185">
    <property type="entry name" value="EmrE-like"/>
</dbReference>
<feature type="transmembrane region" description="Helical" evidence="5">
    <location>
        <begin position="138"/>
        <end position="159"/>
    </location>
</feature>
<organism evidence="7 8">
    <name type="scientific">Stegodyphus mimosarum</name>
    <name type="common">African social velvet spider</name>
    <dbReference type="NCBI Taxonomy" id="407821"/>
    <lineage>
        <taxon>Eukaryota</taxon>
        <taxon>Metazoa</taxon>
        <taxon>Ecdysozoa</taxon>
        <taxon>Arthropoda</taxon>
        <taxon>Chelicerata</taxon>
        <taxon>Arachnida</taxon>
        <taxon>Araneae</taxon>
        <taxon>Araneomorphae</taxon>
        <taxon>Entelegynae</taxon>
        <taxon>Eresoidea</taxon>
        <taxon>Eresidae</taxon>
        <taxon>Stegodyphus</taxon>
    </lineage>
</organism>
<dbReference type="Proteomes" id="UP000054359">
    <property type="component" value="Unassembled WGS sequence"/>
</dbReference>
<comment type="subcellular location">
    <subcellularLocation>
        <location evidence="1">Membrane</location>
        <topology evidence="1">Multi-pass membrane protein</topology>
    </subcellularLocation>
</comment>
<dbReference type="EMBL" id="KK120747">
    <property type="protein sequence ID" value="KFM78947.1"/>
    <property type="molecule type" value="Genomic_DNA"/>
</dbReference>
<keyword evidence="3 5" id="KW-1133">Transmembrane helix</keyword>
<gene>
    <name evidence="7" type="ORF">X975_04015</name>
</gene>
<dbReference type="GO" id="GO:0016020">
    <property type="term" value="C:membrane"/>
    <property type="evidence" value="ECO:0007669"/>
    <property type="project" value="UniProtKB-SubCell"/>
</dbReference>
<feature type="transmembrane region" description="Helical" evidence="5">
    <location>
        <begin position="97"/>
        <end position="117"/>
    </location>
</feature>
<name>A0A087UNK8_STEMI</name>
<dbReference type="SUPFAM" id="SSF103481">
    <property type="entry name" value="Multidrug resistance efflux transporter EmrE"/>
    <property type="match status" value="1"/>
</dbReference>
<feature type="non-terminal residue" evidence="7">
    <location>
        <position position="377"/>
    </location>
</feature>
<evidence type="ECO:0000313" key="8">
    <source>
        <dbReference type="Proteomes" id="UP000054359"/>
    </source>
</evidence>
<keyword evidence="2 5" id="KW-0812">Transmembrane</keyword>
<feature type="transmembrane region" description="Helical" evidence="5">
    <location>
        <begin position="325"/>
        <end position="352"/>
    </location>
</feature>
<evidence type="ECO:0000259" key="6">
    <source>
        <dbReference type="Pfam" id="PF03151"/>
    </source>
</evidence>
<accession>A0A087UNK8</accession>
<proteinExistence type="predicted"/>
<evidence type="ECO:0000256" key="5">
    <source>
        <dbReference type="SAM" id="Phobius"/>
    </source>
</evidence>
<dbReference type="STRING" id="407821.A0A087UNK8"/>
<evidence type="ECO:0000256" key="3">
    <source>
        <dbReference type="ARBA" id="ARBA00022989"/>
    </source>
</evidence>
<evidence type="ECO:0000256" key="4">
    <source>
        <dbReference type="ARBA" id="ARBA00023136"/>
    </source>
</evidence>
<keyword evidence="8" id="KW-1185">Reference proteome</keyword>
<evidence type="ECO:0000256" key="2">
    <source>
        <dbReference type="ARBA" id="ARBA00022692"/>
    </source>
</evidence>
<reference evidence="7 8" key="1">
    <citation type="submission" date="2013-11" db="EMBL/GenBank/DDBJ databases">
        <title>Genome sequencing of Stegodyphus mimosarum.</title>
        <authorList>
            <person name="Bechsgaard J."/>
        </authorList>
    </citation>
    <scope>NUCLEOTIDE SEQUENCE [LARGE SCALE GENOMIC DNA]</scope>
</reference>
<feature type="transmembrane region" description="Helical" evidence="5">
    <location>
        <begin position="284"/>
        <end position="305"/>
    </location>
</feature>
<dbReference type="OrthoDB" id="6418713at2759"/>
<dbReference type="AlphaFoldDB" id="A0A087UNK8"/>
<dbReference type="OMA" id="YFPCGMY"/>
<sequence length="377" mass="41625">MNSESSTSQLNGHYNINYQSLPDFNLDGCKNNQPVVHKSIDSPKTYSIEKCSNNKSANQLGLTSTGAFYCITLWYFFSFTTLFLNKYILSYEQGDPTVLGCAQLLMCCFGGYAHLRFPCNIYKSVKWERNPPHFFRNMLLVGSLRFSTLILGLIALWFVPVSFAETVKSSAPVFTVFLAWLLMGEKTSWLVCLSLIPVMGGLALCSANELSFNAAGFVAAMATNLSECLQNVSSKKLISNEKHCYSPPELQFYTSMASVCVQIPTLILMMDISQFHANVSSKMVTLLVLNGISFHCQSITEYTLLGYISPVTHSVANTVKRALLIWLSVITFGNKVTFLGGLGTTIVIFGVFGYNKAKQVAPTILTASKGIKDVHLI</sequence>
<feature type="transmembrane region" description="Helical" evidence="5">
    <location>
        <begin position="187"/>
        <end position="205"/>
    </location>
</feature>
<feature type="domain" description="Sugar phosphate transporter" evidence="6">
    <location>
        <begin position="70"/>
        <end position="355"/>
    </location>
</feature>
<dbReference type="PANTHER" id="PTHR11132">
    <property type="entry name" value="SOLUTE CARRIER FAMILY 35"/>
    <property type="match status" value="1"/>
</dbReference>